<feature type="region of interest" description="Disordered" evidence="1">
    <location>
        <begin position="546"/>
        <end position="569"/>
    </location>
</feature>
<proteinExistence type="predicted"/>
<evidence type="ECO:0000313" key="3">
    <source>
        <dbReference type="EMBL" id="CAD7224786.1"/>
    </source>
</evidence>
<feature type="transmembrane region" description="Helical" evidence="2">
    <location>
        <begin position="12"/>
        <end position="35"/>
    </location>
</feature>
<organism evidence="3">
    <name type="scientific">Cyprideis torosa</name>
    <dbReference type="NCBI Taxonomy" id="163714"/>
    <lineage>
        <taxon>Eukaryota</taxon>
        <taxon>Metazoa</taxon>
        <taxon>Ecdysozoa</taxon>
        <taxon>Arthropoda</taxon>
        <taxon>Crustacea</taxon>
        <taxon>Oligostraca</taxon>
        <taxon>Ostracoda</taxon>
        <taxon>Podocopa</taxon>
        <taxon>Podocopida</taxon>
        <taxon>Cytherocopina</taxon>
        <taxon>Cytheroidea</taxon>
        <taxon>Cytherideidae</taxon>
        <taxon>Cyprideis</taxon>
    </lineage>
</organism>
<dbReference type="Pfam" id="PF06974">
    <property type="entry name" value="WS_DGAT_C"/>
    <property type="match status" value="1"/>
</dbReference>
<protein>
    <submittedName>
        <fullName evidence="3">Uncharacterized protein</fullName>
    </submittedName>
</protein>
<feature type="compositionally biased region" description="Basic and acidic residues" evidence="1">
    <location>
        <begin position="681"/>
        <end position="694"/>
    </location>
</feature>
<name>A0A7R8W4Q8_9CRUS</name>
<evidence type="ECO:0000256" key="1">
    <source>
        <dbReference type="SAM" id="MobiDB-lite"/>
    </source>
</evidence>
<dbReference type="PANTHER" id="PTHR31650">
    <property type="entry name" value="O-ACYLTRANSFERASE (WSD1-LIKE) FAMILY PROTEIN"/>
    <property type="match status" value="1"/>
</dbReference>
<accession>A0A7R8W4Q8</accession>
<keyword evidence="2" id="KW-0812">Transmembrane</keyword>
<keyword evidence="2" id="KW-1133">Transmembrane helix</keyword>
<dbReference type="GO" id="GO:0019432">
    <property type="term" value="P:triglyceride biosynthetic process"/>
    <property type="evidence" value="ECO:0007669"/>
    <property type="project" value="TreeGrafter"/>
</dbReference>
<dbReference type="InterPro" id="IPR009721">
    <property type="entry name" value="O-acyltransferase_WSD1_C"/>
</dbReference>
<keyword evidence="2" id="KW-0472">Membrane</keyword>
<dbReference type="InterPro" id="IPR045034">
    <property type="entry name" value="O-acyltransferase_WSD1-like"/>
</dbReference>
<dbReference type="OrthoDB" id="619536at2759"/>
<dbReference type="GO" id="GO:0005886">
    <property type="term" value="C:plasma membrane"/>
    <property type="evidence" value="ECO:0007669"/>
    <property type="project" value="TreeGrafter"/>
</dbReference>
<reference evidence="3" key="1">
    <citation type="submission" date="2020-11" db="EMBL/GenBank/DDBJ databases">
        <authorList>
            <person name="Tran Van P."/>
        </authorList>
    </citation>
    <scope>NUCLEOTIDE SEQUENCE</scope>
</reference>
<dbReference type="PANTHER" id="PTHR31650:SF1">
    <property type="entry name" value="WAX ESTER SYNTHASE_DIACYLGLYCEROL ACYLTRANSFERASE 4-RELATED"/>
    <property type="match status" value="1"/>
</dbReference>
<dbReference type="GO" id="GO:0008374">
    <property type="term" value="F:O-acyltransferase activity"/>
    <property type="evidence" value="ECO:0007669"/>
    <property type="project" value="InterPro"/>
</dbReference>
<gene>
    <name evidence="3" type="ORF">CTOB1V02_LOCUS2739</name>
</gene>
<dbReference type="EMBL" id="OB660440">
    <property type="protein sequence ID" value="CAD7224786.1"/>
    <property type="molecule type" value="Genomic_DNA"/>
</dbReference>
<sequence length="694" mass="79761">MFFSQQEHRNPFYRVLHFLCCVLYYVSAHLIWIVILVPLHVILLAARLVACLVAWAKYGNQFRSLAGKDFFGAIDYPYSKECNMFFFILETNGEAVDLAALQNRVWERLLNVTDPRTGDFLHWKLRSRLEYIMGCLFWIRNSSFHTPRHCSKYDGTALECLNAIRASKRKTEYQTFKVRDNLWGIHICSDGILINVHHGIGDAIASLQVFLPAISDEPLETPAPVRSATWFQSYCALLDIPWYIARRMIPEQRNCLADPDNLKHTQEQTCSVMEPMEFSRIKTIATANRVTVNELVLSCSSTALHRYCQFLHDSGMCKNCSKVSAENPCDSLVIPLSVVVSLHQFSPTDLTNAVGAVSIPSIPLQGDPPQRLQAVREGCERKVKNASSIWTCYVLRKVGDIMPTWSVDWIPRRFFTVEISNLLGPTRTFSVLGARVETIIPVALEPLSAMKLSWMRCYNGKFTLSSAMERDVCPDDKHAEILFQYFRDELNELEDHINIFPSIDDTYFRPQLRSSILIPTIMVRQCKYVLPECIWHQLERRRRAISTHHDDSPIQGHPRAPPQKETLTPSDIAHLLHSKLTPAYPPRRRRRQEHAYDTRLLVEVNGGQDVKRVTGIYRDFMNSPEYSVFLIQVLNPLKTYPILLQPRQLPGQRTAKKDAKRKLAVQMSERGFSENSRPNKQKLDQHDAESQEES</sequence>
<dbReference type="AlphaFoldDB" id="A0A7R8W4Q8"/>
<evidence type="ECO:0000256" key="2">
    <source>
        <dbReference type="SAM" id="Phobius"/>
    </source>
</evidence>
<feature type="region of interest" description="Disordered" evidence="1">
    <location>
        <begin position="650"/>
        <end position="694"/>
    </location>
</feature>